<accession>A0A3R5X2T2</accession>
<dbReference type="RefSeq" id="WP_128466442.1">
    <property type="nucleotide sequence ID" value="NZ_CP035108.1"/>
</dbReference>
<dbReference type="Proteomes" id="UP000287502">
    <property type="component" value="Chromosome"/>
</dbReference>
<feature type="region of interest" description="Disordered" evidence="1">
    <location>
        <begin position="1"/>
        <end position="71"/>
    </location>
</feature>
<feature type="region of interest" description="Disordered" evidence="1">
    <location>
        <begin position="162"/>
        <end position="194"/>
    </location>
</feature>
<proteinExistence type="predicted"/>
<feature type="compositionally biased region" description="Basic and acidic residues" evidence="1">
    <location>
        <begin position="162"/>
        <end position="182"/>
    </location>
</feature>
<name>A0A3R5X2T2_9BACT</name>
<evidence type="ECO:0000256" key="1">
    <source>
        <dbReference type="SAM" id="MobiDB-lite"/>
    </source>
</evidence>
<dbReference type="OrthoDB" id="9996547at2"/>
<keyword evidence="3" id="KW-1185">Reference proteome</keyword>
<feature type="compositionally biased region" description="Acidic residues" evidence="1">
    <location>
        <begin position="33"/>
        <end position="44"/>
    </location>
</feature>
<evidence type="ECO:0000313" key="2">
    <source>
        <dbReference type="EMBL" id="QAR33156.1"/>
    </source>
</evidence>
<dbReference type="AlphaFoldDB" id="A0A3R5X2T2"/>
<protein>
    <submittedName>
        <fullName evidence="2">Uncharacterized protein</fullName>
    </submittedName>
</protein>
<gene>
    <name evidence="2" type="ORF">EP073_07005</name>
</gene>
<dbReference type="EMBL" id="CP035108">
    <property type="protein sequence ID" value="QAR33156.1"/>
    <property type="molecule type" value="Genomic_DNA"/>
</dbReference>
<reference evidence="2 3" key="1">
    <citation type="submission" date="2019-01" db="EMBL/GenBank/DDBJ databases">
        <title>Geovibrio thiophilus DSM 11263, complete genome.</title>
        <authorList>
            <person name="Spring S."/>
            <person name="Bunk B."/>
            <person name="Sproer C."/>
        </authorList>
    </citation>
    <scope>NUCLEOTIDE SEQUENCE [LARGE SCALE GENOMIC DNA]</scope>
    <source>
        <strain evidence="2 3">DSM 11263</strain>
    </source>
</reference>
<organism evidence="2 3">
    <name type="scientific">Geovibrio thiophilus</name>
    <dbReference type="NCBI Taxonomy" id="139438"/>
    <lineage>
        <taxon>Bacteria</taxon>
        <taxon>Pseudomonadati</taxon>
        <taxon>Deferribacterota</taxon>
        <taxon>Deferribacteres</taxon>
        <taxon>Deferribacterales</taxon>
        <taxon>Geovibrionaceae</taxon>
        <taxon>Geovibrio</taxon>
    </lineage>
</organism>
<sequence>MDKEKRSQEETEETEELEARKKFAHDSSCCSDVDLDEDAEEKEDPSEQAKKRSNYGNYKHRHGSFEDKVHNTGEKMGDWLKESYEKGKEEVLRLTKIAKIKLDIVALKKKKDERLKLLGKKAIELVKEGYLEVDMIEPEYSMIKSIEAEIADKNLDITDIKKKTKEQPAAKDSADSARKAIEAKSIPLDDKDDE</sequence>
<dbReference type="KEGG" id="gtl:EP073_07005"/>
<evidence type="ECO:0000313" key="3">
    <source>
        <dbReference type="Proteomes" id="UP000287502"/>
    </source>
</evidence>